<feature type="domain" description="Anti-sigma K factor RskA C-terminal" evidence="1">
    <location>
        <begin position="95"/>
        <end position="224"/>
    </location>
</feature>
<evidence type="ECO:0000259" key="1">
    <source>
        <dbReference type="Pfam" id="PF10099"/>
    </source>
</evidence>
<dbReference type="PANTHER" id="PTHR37461:SF1">
    <property type="entry name" value="ANTI-SIGMA-K FACTOR RSKA"/>
    <property type="match status" value="1"/>
</dbReference>
<dbReference type="GO" id="GO:0016989">
    <property type="term" value="F:sigma factor antagonist activity"/>
    <property type="evidence" value="ECO:0007669"/>
    <property type="project" value="TreeGrafter"/>
</dbReference>
<dbReference type="AlphaFoldDB" id="A0A838L1G4"/>
<dbReference type="Proteomes" id="UP000570166">
    <property type="component" value="Unassembled WGS sequence"/>
</dbReference>
<evidence type="ECO:0000313" key="2">
    <source>
        <dbReference type="EMBL" id="MBA2932887.1"/>
    </source>
</evidence>
<dbReference type="GO" id="GO:0006417">
    <property type="term" value="P:regulation of translation"/>
    <property type="evidence" value="ECO:0007669"/>
    <property type="project" value="TreeGrafter"/>
</dbReference>
<organism evidence="2 3">
    <name type="scientific">Sphingomonas chungangi</name>
    <dbReference type="NCBI Taxonomy" id="2683589"/>
    <lineage>
        <taxon>Bacteria</taxon>
        <taxon>Pseudomonadati</taxon>
        <taxon>Pseudomonadota</taxon>
        <taxon>Alphaproteobacteria</taxon>
        <taxon>Sphingomonadales</taxon>
        <taxon>Sphingomonadaceae</taxon>
        <taxon>Sphingomonas</taxon>
    </lineage>
</organism>
<name>A0A838L1G4_9SPHN</name>
<dbReference type="InterPro" id="IPR051474">
    <property type="entry name" value="Anti-sigma-K/W_factor"/>
</dbReference>
<keyword evidence="3" id="KW-1185">Reference proteome</keyword>
<protein>
    <submittedName>
        <fullName evidence="2">Anti-sigma factor</fullName>
    </submittedName>
</protein>
<gene>
    <name evidence="2" type="ORF">HZF05_02140</name>
</gene>
<dbReference type="GO" id="GO:0005886">
    <property type="term" value="C:plasma membrane"/>
    <property type="evidence" value="ECO:0007669"/>
    <property type="project" value="InterPro"/>
</dbReference>
<dbReference type="Pfam" id="PF10099">
    <property type="entry name" value="RskA_C"/>
    <property type="match status" value="1"/>
</dbReference>
<accession>A0A838L1G4</accession>
<dbReference type="InterPro" id="IPR018764">
    <property type="entry name" value="RskA_C"/>
</dbReference>
<reference evidence="2 3" key="1">
    <citation type="submission" date="2020-07" db="EMBL/GenBank/DDBJ databases">
        <authorList>
            <person name="Sun Q."/>
        </authorList>
    </citation>
    <scope>NUCLEOTIDE SEQUENCE [LARGE SCALE GENOMIC DNA]</scope>
    <source>
        <strain evidence="2 3">CGMCC 1.13654</strain>
    </source>
</reference>
<evidence type="ECO:0000313" key="3">
    <source>
        <dbReference type="Proteomes" id="UP000570166"/>
    </source>
</evidence>
<dbReference type="PANTHER" id="PTHR37461">
    <property type="entry name" value="ANTI-SIGMA-K FACTOR RSKA"/>
    <property type="match status" value="1"/>
</dbReference>
<sequence>MSVALPEDDELLAAELAFGLLDPPERQAVEARLGSDDAFADAHKRWQGYAAALFDHPGEAPSASVWRAIEARLPANDIAPTTPASLRWWKAGTLVASAAAVVLGVVAVQKPQTVIERVPVAQQASAPMVAVLTGKKGFVTVSFDPASNRMTSAVTGLDLGAHSPELWVIPADGKPRSMGVMNASAPGWAKVPALASSVMAAGVTIAVSVEPVGGSPTGQPTGPVILTGKLTTA</sequence>
<comment type="caution">
    <text evidence="2">The sequence shown here is derived from an EMBL/GenBank/DDBJ whole genome shotgun (WGS) entry which is preliminary data.</text>
</comment>
<dbReference type="RefSeq" id="WP_160364965.1">
    <property type="nucleotide sequence ID" value="NZ_JACEIB010000001.1"/>
</dbReference>
<proteinExistence type="predicted"/>
<dbReference type="EMBL" id="JACEIB010000001">
    <property type="protein sequence ID" value="MBA2932887.1"/>
    <property type="molecule type" value="Genomic_DNA"/>
</dbReference>